<reference evidence="2" key="1">
    <citation type="submission" date="2022-11" db="EMBL/GenBank/DDBJ databases">
        <authorList>
            <person name="Kikuchi T."/>
        </authorList>
    </citation>
    <scope>NUCLEOTIDE SEQUENCE</scope>
    <source>
        <strain evidence="2">PS1010</strain>
    </source>
</reference>
<evidence type="ECO:0000313" key="2">
    <source>
        <dbReference type="EMBL" id="CAI5455134.1"/>
    </source>
</evidence>
<comment type="caution">
    <text evidence="2">The sequence shown here is derived from an EMBL/GenBank/DDBJ whole genome shotgun (WGS) entry which is preliminary data.</text>
</comment>
<protein>
    <submittedName>
        <fullName evidence="2">Uncharacterized protein</fullName>
    </submittedName>
</protein>
<keyword evidence="3" id="KW-1185">Reference proteome</keyword>
<proteinExistence type="predicted"/>
<feature type="compositionally biased region" description="Gly residues" evidence="1">
    <location>
        <begin position="294"/>
        <end position="311"/>
    </location>
</feature>
<organism evidence="2 3">
    <name type="scientific">Caenorhabditis angaria</name>
    <dbReference type="NCBI Taxonomy" id="860376"/>
    <lineage>
        <taxon>Eukaryota</taxon>
        <taxon>Metazoa</taxon>
        <taxon>Ecdysozoa</taxon>
        <taxon>Nematoda</taxon>
        <taxon>Chromadorea</taxon>
        <taxon>Rhabditida</taxon>
        <taxon>Rhabditina</taxon>
        <taxon>Rhabditomorpha</taxon>
        <taxon>Rhabditoidea</taxon>
        <taxon>Rhabditidae</taxon>
        <taxon>Peloderinae</taxon>
        <taxon>Caenorhabditis</taxon>
    </lineage>
</organism>
<feature type="region of interest" description="Disordered" evidence="1">
    <location>
        <begin position="416"/>
        <end position="446"/>
    </location>
</feature>
<feature type="compositionally biased region" description="Gly residues" evidence="1">
    <location>
        <begin position="205"/>
        <end position="217"/>
    </location>
</feature>
<sequence length="615" mass="67383">MENLERTLNNITIDDGPWRQHDQTQPVWGNGGVQPGRVWGHVPVQFQARSPWQEQPEIVPEAGMNEALGLSSGASSQWGGPSDFDKQIWSDPLNEQQAYPPHGISGGMNGLGGAPEWSTGGSQPPVWSDGSMNKESDQFWKQQQQSQTHWGAPPMGGGWPPRGLNHPNGPPPPQTPDFSGGWSNGSRQKQQPMNMSWNNEQNRGGPMGMNSRGGLGGRPQQQPPHNQGRYPGGMAGVDVSVPPPMDMGGPMGGMRQMGGPMGGGGQMWNKSAGNAGGQGAQSGGRHQYQQRGGMNHGNQGGGGNMWNGGNQGDNFNYAFPSTDPSPDDFTLTVWHDPNGELKKWQRDTGVSLWGDPEEQDNRKIRYWTVPEGEEEDLETALARCPVPQKKVGKIDADGTRVPFPVANRRFVIVTGWGDLPENDPNNPQKNDENSPWPDLPTAENPWYQPNRANAQFNSDLTGSWVQGGTISLDEPPLSESYTQLALAEMLKYAVDQGYLDISVTMSQNLPPSILKNVNALLLKIPALESVESELKQLVDSVRPAGEEDKQNPQRFMNDVQKVEHNRLIINVTTAKIEVQDLSKKIQRALIEAGIINPQDRNVATKSEDYHYSFLE</sequence>
<feature type="compositionally biased region" description="Low complexity" evidence="1">
    <location>
        <begin position="142"/>
        <end position="153"/>
    </location>
</feature>
<evidence type="ECO:0000313" key="3">
    <source>
        <dbReference type="Proteomes" id="UP001152747"/>
    </source>
</evidence>
<evidence type="ECO:0000256" key="1">
    <source>
        <dbReference type="SAM" id="MobiDB-lite"/>
    </source>
</evidence>
<dbReference type="Proteomes" id="UP001152747">
    <property type="component" value="Unassembled WGS sequence"/>
</dbReference>
<feature type="compositionally biased region" description="Polar residues" evidence="1">
    <location>
        <begin position="184"/>
        <end position="202"/>
    </location>
</feature>
<dbReference type="OrthoDB" id="5818689at2759"/>
<dbReference type="EMBL" id="CANHGI010000006">
    <property type="protein sequence ID" value="CAI5455134.1"/>
    <property type="molecule type" value="Genomic_DNA"/>
</dbReference>
<accession>A0A9P1IZ92</accession>
<gene>
    <name evidence="2" type="ORF">CAMP_LOCUS17771</name>
</gene>
<feature type="region of interest" description="Disordered" evidence="1">
    <location>
        <begin position="107"/>
        <end position="237"/>
    </location>
</feature>
<dbReference type="AlphaFoldDB" id="A0A9P1IZ92"/>
<feature type="region of interest" description="Disordered" evidence="1">
    <location>
        <begin position="267"/>
        <end position="315"/>
    </location>
</feature>
<name>A0A9P1IZ92_9PELO</name>